<dbReference type="Proteomes" id="UP000886124">
    <property type="component" value="Unassembled WGS sequence"/>
</dbReference>
<comment type="caution">
    <text evidence="1">The sequence shown here is derived from an EMBL/GenBank/DDBJ whole genome shotgun (WGS) entry which is preliminary data.</text>
</comment>
<protein>
    <submittedName>
        <fullName evidence="1">ATPase P</fullName>
    </submittedName>
</protein>
<gene>
    <name evidence="1" type="ORF">ENJ89_01585</name>
</gene>
<reference evidence="1" key="1">
    <citation type="journal article" date="2020" name="mSystems">
        <title>Genome- and Community-Level Interaction Insights into Carbon Utilization and Element Cycling Functions of Hydrothermarchaeota in Hydrothermal Sediment.</title>
        <authorList>
            <person name="Zhou Z."/>
            <person name="Liu Y."/>
            <person name="Xu W."/>
            <person name="Pan J."/>
            <person name="Luo Z.H."/>
            <person name="Li M."/>
        </authorList>
    </citation>
    <scope>NUCLEOTIDE SEQUENCE [LARGE SCALE GENOMIC DNA]</scope>
    <source>
        <strain evidence="1">HyVt-527</strain>
    </source>
</reference>
<sequence length="157" mass="17365">MIQVEIPGYGQLRLKYLVMDYNGTLAIDGKLIPGVDDWFRRLHDKIELHVLTADTFGLVRAQMSDLPCTITVLSGGDQSRQKADYVQKLGAEFTAAIGNGRNDRRMLAQSALGIVTIQREGAAIETLTAARVIVSDVLHAFELLDNRKRLIATLRDA</sequence>
<dbReference type="InterPro" id="IPR036412">
    <property type="entry name" value="HAD-like_sf"/>
</dbReference>
<dbReference type="SUPFAM" id="SSF56784">
    <property type="entry name" value="HAD-like"/>
    <property type="match status" value="1"/>
</dbReference>
<proteinExistence type="predicted"/>
<organism evidence="1">
    <name type="scientific">Caldithrix abyssi</name>
    <dbReference type="NCBI Taxonomy" id="187145"/>
    <lineage>
        <taxon>Bacteria</taxon>
        <taxon>Pseudomonadati</taxon>
        <taxon>Calditrichota</taxon>
        <taxon>Calditrichia</taxon>
        <taxon>Calditrichales</taxon>
        <taxon>Calditrichaceae</taxon>
        <taxon>Caldithrix</taxon>
    </lineage>
</organism>
<dbReference type="AlphaFoldDB" id="A0A7V5PNI3"/>
<dbReference type="InterPro" id="IPR023214">
    <property type="entry name" value="HAD_sf"/>
</dbReference>
<accession>A0A7V5PNI3</accession>
<dbReference type="EMBL" id="DROD01000111">
    <property type="protein sequence ID" value="HHJ51860.1"/>
    <property type="molecule type" value="Genomic_DNA"/>
</dbReference>
<name>A0A7V5PNI3_CALAY</name>
<dbReference type="Gene3D" id="3.40.50.1000">
    <property type="entry name" value="HAD superfamily/HAD-like"/>
    <property type="match status" value="1"/>
</dbReference>
<evidence type="ECO:0000313" key="1">
    <source>
        <dbReference type="EMBL" id="HHJ51860.1"/>
    </source>
</evidence>